<protein>
    <submittedName>
        <fullName evidence="1">Uncharacterized protein</fullName>
    </submittedName>
</protein>
<reference evidence="1" key="1">
    <citation type="journal article" date="2023" name="Science">
        <title>Genome structures resolve the early diversification of teleost fishes.</title>
        <authorList>
            <person name="Parey E."/>
            <person name="Louis A."/>
            <person name="Montfort J."/>
            <person name="Bouchez O."/>
            <person name="Roques C."/>
            <person name="Iampietro C."/>
            <person name="Lluch J."/>
            <person name="Castinel A."/>
            <person name="Donnadieu C."/>
            <person name="Desvignes T."/>
            <person name="Floi Bucao C."/>
            <person name="Jouanno E."/>
            <person name="Wen M."/>
            <person name="Mejri S."/>
            <person name="Dirks R."/>
            <person name="Jansen H."/>
            <person name="Henkel C."/>
            <person name="Chen W.J."/>
            <person name="Zahm M."/>
            <person name="Cabau C."/>
            <person name="Klopp C."/>
            <person name="Thompson A.W."/>
            <person name="Robinson-Rechavi M."/>
            <person name="Braasch I."/>
            <person name="Lecointre G."/>
            <person name="Bobe J."/>
            <person name="Postlethwait J.H."/>
            <person name="Berthelot C."/>
            <person name="Roest Crollius H."/>
            <person name="Guiguen Y."/>
        </authorList>
    </citation>
    <scope>NUCLEOTIDE SEQUENCE</scope>
    <source>
        <strain evidence="1">WJC10195</strain>
    </source>
</reference>
<gene>
    <name evidence="1" type="ORF">SKAU_G00107560</name>
</gene>
<keyword evidence="2" id="KW-1185">Reference proteome</keyword>
<evidence type="ECO:0000313" key="1">
    <source>
        <dbReference type="EMBL" id="KAJ8370728.1"/>
    </source>
</evidence>
<sequence length="101" mass="11395">MSWAVSVSEPNLLCPVSCVQCTGRCVLFNVHGLPAMCSMQKNIHNSIFQPYCGSVVRRPTIARPCYVLFLVLFKETSAKLHLIFKTKLHVIFMRTECLCTS</sequence>
<dbReference type="Proteomes" id="UP001152622">
    <property type="component" value="Chromosome 3"/>
</dbReference>
<dbReference type="AlphaFoldDB" id="A0A9Q1J835"/>
<organism evidence="1 2">
    <name type="scientific">Synaphobranchus kaupii</name>
    <name type="common">Kaup's arrowtooth eel</name>
    <dbReference type="NCBI Taxonomy" id="118154"/>
    <lineage>
        <taxon>Eukaryota</taxon>
        <taxon>Metazoa</taxon>
        <taxon>Chordata</taxon>
        <taxon>Craniata</taxon>
        <taxon>Vertebrata</taxon>
        <taxon>Euteleostomi</taxon>
        <taxon>Actinopterygii</taxon>
        <taxon>Neopterygii</taxon>
        <taxon>Teleostei</taxon>
        <taxon>Anguilliformes</taxon>
        <taxon>Synaphobranchidae</taxon>
        <taxon>Synaphobranchus</taxon>
    </lineage>
</organism>
<proteinExistence type="predicted"/>
<evidence type="ECO:0000313" key="2">
    <source>
        <dbReference type="Proteomes" id="UP001152622"/>
    </source>
</evidence>
<accession>A0A9Q1J835</accession>
<comment type="caution">
    <text evidence="1">The sequence shown here is derived from an EMBL/GenBank/DDBJ whole genome shotgun (WGS) entry which is preliminary data.</text>
</comment>
<dbReference type="EMBL" id="JAINUF010000003">
    <property type="protein sequence ID" value="KAJ8370728.1"/>
    <property type="molecule type" value="Genomic_DNA"/>
</dbReference>
<name>A0A9Q1J835_SYNKA</name>